<evidence type="ECO:0000313" key="1">
    <source>
        <dbReference type="EMBL" id="ADO49976.1"/>
    </source>
</evidence>
<dbReference type="RefSeq" id="WP_013367700.1">
    <property type="nucleotide sequence ID" value="NC_014618.1"/>
</dbReference>
<name>E3GAR5_ENTLS</name>
<dbReference type="InterPro" id="IPR007833">
    <property type="entry name" value="Capsule_polysaccharide_synth"/>
</dbReference>
<protein>
    <submittedName>
        <fullName evidence="1">Capsule polysaccharide biosynthesis protein</fullName>
    </submittedName>
</protein>
<gene>
    <name evidence="1" type="ordered locus">Entcl_3735</name>
</gene>
<reference evidence="2" key="1">
    <citation type="submission" date="2010-10" db="EMBL/GenBank/DDBJ databases">
        <title>Complete sequence of Enterobacter cloacae SCF1.</title>
        <authorList>
            <consortium name="US DOE Joint Genome Institute"/>
            <person name="Lucas S."/>
            <person name="Copeland A."/>
            <person name="Lapidus A."/>
            <person name="Cheng J.-F."/>
            <person name="Bruce D."/>
            <person name="Goodwin L."/>
            <person name="Pitluck S."/>
            <person name="Davenport K."/>
            <person name="Detter J.C."/>
            <person name="Han C."/>
            <person name="Tapia R."/>
            <person name="Land M."/>
            <person name="Hauser L."/>
            <person name="Chang Y.-J."/>
            <person name="Jeffries C."/>
            <person name="Kyrpides N."/>
            <person name="Ivanova N."/>
            <person name="Mikhailova N."/>
            <person name="DeAngelis K."/>
            <person name="Arkin A.P."/>
            <person name="Chivian D."/>
            <person name="Edwards B."/>
            <person name="Woo H."/>
            <person name="Hazen T.C."/>
            <person name="Woyke T."/>
        </authorList>
    </citation>
    <scope>NUCLEOTIDE SEQUENCE [LARGE SCALE GENOMIC DNA]</scope>
    <source>
        <strain evidence="2">SCF1</strain>
    </source>
</reference>
<evidence type="ECO:0000313" key="2">
    <source>
        <dbReference type="Proteomes" id="UP000006872"/>
    </source>
</evidence>
<sequence length="674" mass="74245">MIGIFSSGIWRIPHLEALLGQPCRRLSSLSAKARGLQAIAVWGERPTSQRPIALAKKAGLPVIRLEDGFIRSLGLGINGDPPLSIVTDDLGIYYDASRASRLEKLIQDSAGNAAFAARTLQAIDMVVQNDLSKYNHAPPFSGSPTGKETVLVVDQTQGDVSVTLGGATERQFAAMLSRAIAEHPDADIWVKTHPDVLCGKKRGYLSVLPDSSQVRLLAQDVSPQSLLRHVGHVYTVTSQYGFEALIAGKKVTCFGLPWYAGWGLTDDRHPLAARLAERRGNASLSDLVSAAWFRYARYVDPQTGTPCSLFRVLEHLKLQRAHHIIRRGALWAPGMTLWKGSIIKPFLKTTDNQLIFSKHPGNASVCIAWGVNGEKRWQPSAEKLGIPVWRMEDGFLRSAGLGSDLQPPLSLVLDKTGIYYDATRPSDLEHLLNHSQLTPAQRLRAGALQQTLVTSKVSKYNLGARWRLPPEAAGRRVLLVPGQVENDASIATGTFSVNTNLSLLQTARSANPDAFIIYKPHPDVLAGNRPGHIPEETAGCLADIIVRDADIIECIQQVDEVHTMTSLCGFEALIHGKAVHCYGMPFYAGWGLTHDIHHCQRRIRKLTLLDLIYQTLIIYPTYINPANKVIINVEQAIEILSFLPKEKLAGTKPKSSRCRRVLKKAINLYKIKFD</sequence>
<keyword evidence="2" id="KW-1185">Reference proteome</keyword>
<dbReference type="AlphaFoldDB" id="E3GAR5"/>
<dbReference type="EMBL" id="CP002272">
    <property type="protein sequence ID" value="ADO49976.1"/>
    <property type="molecule type" value="Genomic_DNA"/>
</dbReference>
<dbReference type="HOGENOM" id="CLU_025998_0_0_6"/>
<dbReference type="CDD" id="cd16439">
    <property type="entry name" value="beta_Kdo_transferase_KpsC_2"/>
    <property type="match status" value="1"/>
</dbReference>
<dbReference type="STRING" id="701347.Entcl_3735"/>
<dbReference type="CDD" id="cd16440">
    <property type="entry name" value="beta_Kdo_transferase_KpsC_1"/>
    <property type="match status" value="1"/>
</dbReference>
<dbReference type="GO" id="GO:0000271">
    <property type="term" value="P:polysaccharide biosynthetic process"/>
    <property type="evidence" value="ECO:0007669"/>
    <property type="project" value="InterPro"/>
</dbReference>
<dbReference type="Proteomes" id="UP000006872">
    <property type="component" value="Chromosome"/>
</dbReference>
<dbReference type="GO" id="GO:0015774">
    <property type="term" value="P:polysaccharide transport"/>
    <property type="evidence" value="ECO:0007669"/>
    <property type="project" value="InterPro"/>
</dbReference>
<dbReference type="Pfam" id="PF05159">
    <property type="entry name" value="Capsule_synth"/>
    <property type="match status" value="4"/>
</dbReference>
<organism evidence="1 2">
    <name type="scientific">Enterobacter lignolyticus (strain SCF1)</name>
    <dbReference type="NCBI Taxonomy" id="701347"/>
    <lineage>
        <taxon>Bacteria</taxon>
        <taxon>Pseudomonadati</taxon>
        <taxon>Pseudomonadota</taxon>
        <taxon>Gammaproteobacteria</taxon>
        <taxon>Enterobacterales</taxon>
        <taxon>Enterobacteriaceae</taxon>
        <taxon>Pluralibacter</taxon>
    </lineage>
</organism>
<accession>E3GAR5</accession>
<proteinExistence type="predicted"/>
<reference evidence="1 2" key="2">
    <citation type="journal article" date="2011" name="Stand. Genomic Sci.">
        <title>Complete genome sequence of 'Enterobacter lignolyticus' SCF1.</title>
        <authorList>
            <person name="Deangelis K.M."/>
            <person name="D'Haeseleer P."/>
            <person name="Chivian D."/>
            <person name="Fortney J.L."/>
            <person name="Khudyakov J."/>
            <person name="Simmons B."/>
            <person name="Woo H."/>
            <person name="Arkin A.P."/>
            <person name="Davenport K.W."/>
            <person name="Goodwin L."/>
            <person name="Chen A."/>
            <person name="Ivanova N."/>
            <person name="Kyrpides N.C."/>
            <person name="Mavromatis K."/>
            <person name="Woyke T."/>
            <person name="Hazen T.C."/>
        </authorList>
    </citation>
    <scope>NUCLEOTIDE SEQUENCE [LARGE SCALE GENOMIC DNA]</scope>
    <source>
        <strain evidence="1 2">SCF1</strain>
    </source>
</reference>
<dbReference type="KEGG" id="esc:Entcl_3735"/>
<dbReference type="eggNOG" id="COG3563">
    <property type="taxonomic scope" value="Bacteria"/>
</dbReference>